<dbReference type="InterPro" id="IPR002213">
    <property type="entry name" value="UDP_glucos_trans"/>
</dbReference>
<dbReference type="InterPro" id="IPR004276">
    <property type="entry name" value="GlycoTrans_28_N"/>
</dbReference>
<dbReference type="Pfam" id="PF03033">
    <property type="entry name" value="Glyco_transf_28"/>
    <property type="match status" value="1"/>
</dbReference>
<evidence type="ECO:0000259" key="2">
    <source>
        <dbReference type="Pfam" id="PF06722"/>
    </source>
</evidence>
<dbReference type="GO" id="GO:0016758">
    <property type="term" value="F:hexosyltransferase activity"/>
    <property type="evidence" value="ECO:0007669"/>
    <property type="project" value="InterPro"/>
</dbReference>
<gene>
    <name evidence="3" type="ORF">CA37-23</name>
</gene>
<dbReference type="GO" id="GO:0008194">
    <property type="term" value="F:UDP-glycosyltransferase activity"/>
    <property type="evidence" value="ECO:0007669"/>
    <property type="project" value="InterPro"/>
</dbReference>
<dbReference type="FunFam" id="3.40.50.2000:FF:000292">
    <property type="entry name" value="Glycosyltransferase GtfE"/>
    <property type="match status" value="1"/>
</dbReference>
<protein>
    <submittedName>
        <fullName evidence="3">Uncharacterized protein</fullName>
    </submittedName>
</protein>
<dbReference type="FunFam" id="3.40.50.2000:FF:000009">
    <property type="entry name" value="Sterol 3-beta-glucosyltransferase UGT80A2"/>
    <property type="match status" value="1"/>
</dbReference>
<organism evidence="3">
    <name type="scientific">uncultured organism CA37</name>
    <dbReference type="NCBI Taxonomy" id="941420"/>
    <lineage>
        <taxon>unclassified sequences</taxon>
        <taxon>environmental samples</taxon>
    </lineage>
</organism>
<evidence type="ECO:0000259" key="1">
    <source>
        <dbReference type="Pfam" id="PF03033"/>
    </source>
</evidence>
<feature type="domain" description="Glycosyltransferase family 28 N-terminal" evidence="1">
    <location>
        <begin position="3"/>
        <end position="129"/>
    </location>
</feature>
<accession>E9L1G7</accession>
<reference evidence="3" key="1">
    <citation type="journal article" date="2010" name="J. Am. Chem. Soc.">
        <title>Tailoring enzyme-rich environmental DNA clones: a source of enzymes for generating libraries of unnatural natural products.</title>
        <authorList>
            <person name="Banik J.J."/>
            <person name="Craig J.W."/>
            <person name="Calle P.Y."/>
            <person name="Brady S.F."/>
        </authorList>
    </citation>
    <scope>NUCLEOTIDE SEQUENCE</scope>
</reference>
<proteinExistence type="predicted"/>
<dbReference type="PANTHER" id="PTHR48050:SF13">
    <property type="entry name" value="STEROL 3-BETA-GLUCOSYLTRANSFERASE UGT80A2"/>
    <property type="match status" value="1"/>
</dbReference>
<dbReference type="Pfam" id="PF06722">
    <property type="entry name" value="EryCIII-like_C"/>
    <property type="match status" value="1"/>
</dbReference>
<dbReference type="InterPro" id="IPR050426">
    <property type="entry name" value="Glycosyltransferase_28"/>
</dbReference>
<dbReference type="EMBL" id="HM486074">
    <property type="protein sequence ID" value="ADU56046.1"/>
    <property type="molecule type" value="Genomic_DNA"/>
</dbReference>
<dbReference type="Gene3D" id="3.40.50.2000">
    <property type="entry name" value="Glycogen Phosphorylase B"/>
    <property type="match status" value="2"/>
</dbReference>
<dbReference type="PANTHER" id="PTHR48050">
    <property type="entry name" value="STEROL 3-BETA-GLUCOSYLTRANSFERASE"/>
    <property type="match status" value="1"/>
</dbReference>
<dbReference type="GO" id="GO:0005975">
    <property type="term" value="P:carbohydrate metabolic process"/>
    <property type="evidence" value="ECO:0007669"/>
    <property type="project" value="InterPro"/>
</dbReference>
<dbReference type="CDD" id="cd03784">
    <property type="entry name" value="GT1_Gtf-like"/>
    <property type="match status" value="1"/>
</dbReference>
<dbReference type="SUPFAM" id="SSF53756">
    <property type="entry name" value="UDP-Glycosyltransferase/glycogen phosphorylase"/>
    <property type="match status" value="1"/>
</dbReference>
<dbReference type="AlphaFoldDB" id="E9L1G7"/>
<evidence type="ECO:0000313" key="3">
    <source>
        <dbReference type="EMBL" id="ADU56046.1"/>
    </source>
</evidence>
<sequence>MRVLLSTSGSRGDVEPLVALAVRLRALGAEVRMCASPDSAERLAEVGVPLVPVGQSARTAMNGAKPTSGDGPRLAAEAMSMQFDQVPAAAEGCDAVVATGVLAAAVAVRSVAEKLGIPYFYGFYCPIYVPSPYYPPPPPLGEPPAPDVTDNRALWDRNNRSAYRRFGDPLNSRRASIGLPPVEDIFRYGFTDQPFLAADPILAPLQPTDLDAVQTGAWMLPDERPLSAELEAFLNAGSPPVYVGFGSMPAPADAAKVAVEAIRAQGRRVILSRGWAGLALPDHRDDCLAVGEVNHQVLFGRVAAVVHHGGVGTTTTAARSGVPQVVVPQIVDQPYFAGRVAELGIGVAHDGPTPTFDSLSAALAPALAPETRARAAAVAGTIRTDGATVAAKMLLDVARREKPAVSV</sequence>
<name>E9L1G7_9ZZZZ</name>
<dbReference type="InterPro" id="IPR010610">
    <property type="entry name" value="EryCIII-like_C"/>
</dbReference>
<feature type="domain" description="Erythromycin biosynthesis protein CIII-like C-terminal" evidence="2">
    <location>
        <begin position="290"/>
        <end position="375"/>
    </location>
</feature>